<keyword evidence="3" id="KW-1185">Reference proteome</keyword>
<evidence type="ECO:0000259" key="1">
    <source>
        <dbReference type="PROSITE" id="PS51471"/>
    </source>
</evidence>
<dbReference type="PANTHER" id="PTHR31212:SF4">
    <property type="entry name" value="ALPHA-KETOGLUTARATE-DEPENDENT DIOXYGENASE ALKB HOMOLOG 3"/>
    <property type="match status" value="1"/>
</dbReference>
<dbReference type="InterPro" id="IPR027450">
    <property type="entry name" value="AlkB-like"/>
</dbReference>
<dbReference type="InterPro" id="IPR032854">
    <property type="entry name" value="ALKBH3"/>
</dbReference>
<reference evidence="2" key="1">
    <citation type="submission" date="2019-02" db="EMBL/GenBank/DDBJ databases">
        <authorList>
            <person name="Li S.-H."/>
        </authorList>
    </citation>
    <scope>NUCLEOTIDE SEQUENCE</scope>
    <source>
        <strain evidence="2">IMCC14734</strain>
    </source>
</reference>
<comment type="caution">
    <text evidence="2">The sequence shown here is derived from an EMBL/GenBank/DDBJ whole genome shotgun (WGS) entry which is preliminary data.</text>
</comment>
<dbReference type="SUPFAM" id="SSF51197">
    <property type="entry name" value="Clavaminate synthase-like"/>
    <property type="match status" value="1"/>
</dbReference>
<dbReference type="Pfam" id="PF13532">
    <property type="entry name" value="2OG-FeII_Oxy_2"/>
    <property type="match status" value="1"/>
</dbReference>
<evidence type="ECO:0000313" key="3">
    <source>
        <dbReference type="Proteomes" id="UP001143362"/>
    </source>
</evidence>
<name>A0ABT3TJ46_9GAMM</name>
<feature type="domain" description="Fe2OG dioxygenase" evidence="1">
    <location>
        <begin position="103"/>
        <end position="202"/>
    </location>
</feature>
<dbReference type="Proteomes" id="UP001143362">
    <property type="component" value="Unassembled WGS sequence"/>
</dbReference>
<gene>
    <name evidence="2" type="ORF">EYC98_15830</name>
</gene>
<dbReference type="GO" id="GO:0051213">
    <property type="term" value="F:dioxygenase activity"/>
    <property type="evidence" value="ECO:0007669"/>
    <property type="project" value="UniProtKB-KW"/>
</dbReference>
<dbReference type="RefSeq" id="WP_279246358.1">
    <property type="nucleotide sequence ID" value="NZ_SHNN01000003.1"/>
</dbReference>
<evidence type="ECO:0000313" key="2">
    <source>
        <dbReference type="EMBL" id="MCX2982333.1"/>
    </source>
</evidence>
<dbReference type="InterPro" id="IPR005123">
    <property type="entry name" value="Oxoglu/Fe-dep_dioxygenase_dom"/>
</dbReference>
<proteinExistence type="predicted"/>
<sequence>MTDLFDNAGLQPIPLQDADLSYAVAPSLGLPATSLFDQLYEQTEWRQEDIVVWGKTHRQPRLHAWYGDADSSYSYSGILLQPLPWTPLLLDLKQRLEVLAGAPFNSVLLNYYRDQSDSMGMHSDDEVELGPAPIIASLSLGEVRKLVFRHRHQRDLEALHLPLASGSVLLMRGATQRCWKHGINKQKKPCGPRLNLTFRRVFKSV</sequence>
<dbReference type="PANTHER" id="PTHR31212">
    <property type="entry name" value="ALPHA-KETOGLUTARATE-DEPENDENT DIOXYGENASE ALKB HOMOLOG 3"/>
    <property type="match status" value="1"/>
</dbReference>
<keyword evidence="2" id="KW-0560">Oxidoreductase</keyword>
<dbReference type="Gene3D" id="2.60.120.590">
    <property type="entry name" value="Alpha-ketoglutarate-dependent dioxygenase AlkB-like"/>
    <property type="match status" value="1"/>
</dbReference>
<organism evidence="2 3">
    <name type="scientific">Candidatus Litorirhabdus singularis</name>
    <dbReference type="NCBI Taxonomy" id="2518993"/>
    <lineage>
        <taxon>Bacteria</taxon>
        <taxon>Pseudomonadati</taxon>
        <taxon>Pseudomonadota</taxon>
        <taxon>Gammaproteobacteria</taxon>
        <taxon>Cellvibrionales</taxon>
        <taxon>Halieaceae</taxon>
        <taxon>Candidatus Litorirhabdus</taxon>
    </lineage>
</organism>
<keyword evidence="2" id="KW-0223">Dioxygenase</keyword>
<dbReference type="EMBL" id="SHNN01000003">
    <property type="protein sequence ID" value="MCX2982333.1"/>
    <property type="molecule type" value="Genomic_DNA"/>
</dbReference>
<dbReference type="PROSITE" id="PS51471">
    <property type="entry name" value="FE2OG_OXY"/>
    <property type="match status" value="1"/>
</dbReference>
<dbReference type="InterPro" id="IPR037151">
    <property type="entry name" value="AlkB-like_sf"/>
</dbReference>
<accession>A0ABT3TJ46</accession>
<protein>
    <submittedName>
        <fullName evidence="2">Alpha-ketoglutarate-dependent dioxygenase AlkB</fullName>
    </submittedName>
</protein>